<feature type="non-terminal residue" evidence="1">
    <location>
        <position position="1"/>
    </location>
</feature>
<organism evidence="1 2">
    <name type="scientific">Dentiscutata heterogama</name>
    <dbReference type="NCBI Taxonomy" id="1316150"/>
    <lineage>
        <taxon>Eukaryota</taxon>
        <taxon>Fungi</taxon>
        <taxon>Fungi incertae sedis</taxon>
        <taxon>Mucoromycota</taxon>
        <taxon>Glomeromycotina</taxon>
        <taxon>Glomeromycetes</taxon>
        <taxon>Diversisporales</taxon>
        <taxon>Gigasporaceae</taxon>
        <taxon>Dentiscutata</taxon>
    </lineage>
</organism>
<gene>
    <name evidence="1" type="ORF">DHETER_LOCUS8485</name>
</gene>
<name>A0ACA9N4A7_9GLOM</name>
<dbReference type="Proteomes" id="UP000789702">
    <property type="component" value="Unassembled WGS sequence"/>
</dbReference>
<sequence length="220" mass="26486">SQNIITVESQEKWTEDELVEFEEVRTRLLNSSLWSTENLRIRLEELNQRCSIEKSVKKNSKIFTYDYLRFLSIHRYIQLLLEGQGKMDAANQIACFIWNKGSYMAKCVWIWGNHYIKTGELLPYRQGKHTKLESLIDDEDFSENWEKEYVQIIHDECYFYANDGRRRIWIQKGKNILCPKHLGRSIMLYKNLYIKDKETFVIHSVQMDGYWKVEHMLDQL</sequence>
<dbReference type="EMBL" id="CAJVPU010013518">
    <property type="protein sequence ID" value="CAG8633195.1"/>
    <property type="molecule type" value="Genomic_DNA"/>
</dbReference>
<reference evidence="1" key="1">
    <citation type="submission" date="2021-06" db="EMBL/GenBank/DDBJ databases">
        <authorList>
            <person name="Kallberg Y."/>
            <person name="Tangrot J."/>
            <person name="Rosling A."/>
        </authorList>
    </citation>
    <scope>NUCLEOTIDE SEQUENCE</scope>
    <source>
        <strain evidence="1">IL203A</strain>
    </source>
</reference>
<evidence type="ECO:0000313" key="1">
    <source>
        <dbReference type="EMBL" id="CAG8633195.1"/>
    </source>
</evidence>
<keyword evidence="2" id="KW-1185">Reference proteome</keyword>
<proteinExistence type="predicted"/>
<feature type="non-terminal residue" evidence="1">
    <location>
        <position position="220"/>
    </location>
</feature>
<comment type="caution">
    <text evidence="1">The sequence shown here is derived from an EMBL/GenBank/DDBJ whole genome shotgun (WGS) entry which is preliminary data.</text>
</comment>
<accession>A0ACA9N4A7</accession>
<evidence type="ECO:0000313" key="2">
    <source>
        <dbReference type="Proteomes" id="UP000789702"/>
    </source>
</evidence>
<protein>
    <submittedName>
        <fullName evidence="1">7491_t:CDS:1</fullName>
    </submittedName>
</protein>